<gene>
    <name evidence="1" type="ORF">SAMN05192580_1793</name>
</gene>
<dbReference type="RefSeq" id="WP_093313396.1">
    <property type="nucleotide sequence ID" value="NZ_FOZG01000001.1"/>
</dbReference>
<sequence length="173" mass="19120">MTEAPFDPFAAYDNSTLVASDPIEIDAPASVVWEVLTDLPKYSAWNPFCVRAESTLEMGAPVTMSLVDYTGGGQLAPNVEYVCAFEPERLLSWELLDNPVWPYPARRDQVITALGPDRCRYLSTDAFHGPNGVHVMNFCGPWVKRAFDDTARALKKRAEALHAERGASQEKAA</sequence>
<dbReference type="SUPFAM" id="SSF55961">
    <property type="entry name" value="Bet v1-like"/>
    <property type="match status" value="1"/>
</dbReference>
<dbReference type="Gene3D" id="3.30.530.20">
    <property type="match status" value="1"/>
</dbReference>
<proteinExistence type="predicted"/>
<dbReference type="InterPro" id="IPR023393">
    <property type="entry name" value="START-like_dom_sf"/>
</dbReference>
<reference evidence="1 2" key="1">
    <citation type="submission" date="2016-10" db="EMBL/GenBank/DDBJ databases">
        <authorList>
            <person name="de Groot N.N."/>
        </authorList>
    </citation>
    <scope>NUCLEOTIDE SEQUENCE [LARGE SCALE GENOMIC DNA]</scope>
    <source>
        <strain evidence="1 2">S5-249</strain>
    </source>
</reference>
<dbReference type="AlphaFoldDB" id="A0A1I6KJ44"/>
<dbReference type="EMBL" id="FOZG01000001">
    <property type="protein sequence ID" value="SFR91216.1"/>
    <property type="molecule type" value="Genomic_DNA"/>
</dbReference>
<dbReference type="CDD" id="cd07822">
    <property type="entry name" value="SRPBCC_4"/>
    <property type="match status" value="1"/>
</dbReference>
<name>A0A1I6KJ44_9SPHN</name>
<keyword evidence="2" id="KW-1185">Reference proteome</keyword>
<dbReference type="InterPro" id="IPR019587">
    <property type="entry name" value="Polyketide_cyclase/dehydratase"/>
</dbReference>
<dbReference type="Pfam" id="PF10604">
    <property type="entry name" value="Polyketide_cyc2"/>
    <property type="match status" value="1"/>
</dbReference>
<evidence type="ECO:0000313" key="2">
    <source>
        <dbReference type="Proteomes" id="UP000198824"/>
    </source>
</evidence>
<evidence type="ECO:0000313" key="1">
    <source>
        <dbReference type="EMBL" id="SFR91216.1"/>
    </source>
</evidence>
<accession>A0A1I6KJ44</accession>
<dbReference type="OrthoDB" id="7566055at2"/>
<organism evidence="1 2">
    <name type="scientific">Sphingomonas jatrophae</name>
    <dbReference type="NCBI Taxonomy" id="1166337"/>
    <lineage>
        <taxon>Bacteria</taxon>
        <taxon>Pseudomonadati</taxon>
        <taxon>Pseudomonadota</taxon>
        <taxon>Alphaproteobacteria</taxon>
        <taxon>Sphingomonadales</taxon>
        <taxon>Sphingomonadaceae</taxon>
        <taxon>Sphingomonas</taxon>
    </lineage>
</organism>
<dbReference type="STRING" id="1166337.SAMN05192580_1793"/>
<dbReference type="Proteomes" id="UP000198824">
    <property type="component" value="Unassembled WGS sequence"/>
</dbReference>
<protein>
    <submittedName>
        <fullName evidence="1">Polyketide cyclase / dehydrase and lipid transport</fullName>
    </submittedName>
</protein>